<dbReference type="Proteomes" id="UP000818266">
    <property type="component" value="Unassembled WGS sequence"/>
</dbReference>
<dbReference type="Pfam" id="PF13508">
    <property type="entry name" value="Acetyltransf_7"/>
    <property type="match status" value="1"/>
</dbReference>
<dbReference type="CDD" id="cd04301">
    <property type="entry name" value="NAT_SF"/>
    <property type="match status" value="1"/>
</dbReference>
<dbReference type="RefSeq" id="WP_152583494.1">
    <property type="nucleotide sequence ID" value="NZ_JAVJPO010000010.1"/>
</dbReference>
<evidence type="ECO:0000313" key="4">
    <source>
        <dbReference type="EMBL" id="NHF62996.1"/>
    </source>
</evidence>
<gene>
    <name evidence="4" type="ORF">FK219_007060</name>
</gene>
<dbReference type="GO" id="GO:0016747">
    <property type="term" value="F:acyltransferase activity, transferring groups other than amino-acyl groups"/>
    <property type="evidence" value="ECO:0007669"/>
    <property type="project" value="InterPro"/>
</dbReference>
<keyword evidence="1" id="KW-0808">Transferase</keyword>
<evidence type="ECO:0000259" key="3">
    <source>
        <dbReference type="PROSITE" id="PS51186"/>
    </source>
</evidence>
<evidence type="ECO:0000256" key="1">
    <source>
        <dbReference type="ARBA" id="ARBA00022679"/>
    </source>
</evidence>
<keyword evidence="5" id="KW-1185">Reference proteome</keyword>
<evidence type="ECO:0000313" key="5">
    <source>
        <dbReference type="Proteomes" id="UP000818266"/>
    </source>
</evidence>
<organism evidence="4 5">
    <name type="scientific">Microcella pacifica</name>
    <dbReference type="NCBI Taxonomy" id="2591847"/>
    <lineage>
        <taxon>Bacteria</taxon>
        <taxon>Bacillati</taxon>
        <taxon>Actinomycetota</taxon>
        <taxon>Actinomycetes</taxon>
        <taxon>Micrococcales</taxon>
        <taxon>Microbacteriaceae</taxon>
        <taxon>Microcella</taxon>
    </lineage>
</organism>
<proteinExistence type="predicted"/>
<dbReference type="InterPro" id="IPR000182">
    <property type="entry name" value="GNAT_dom"/>
</dbReference>
<comment type="caution">
    <text evidence="4">The sequence shown here is derived from an EMBL/GenBank/DDBJ whole genome shotgun (WGS) entry which is preliminary data.</text>
</comment>
<dbReference type="PROSITE" id="PS51186">
    <property type="entry name" value="GNAT"/>
    <property type="match status" value="1"/>
</dbReference>
<dbReference type="EMBL" id="VIKT02000010">
    <property type="protein sequence ID" value="NHF62996.1"/>
    <property type="molecule type" value="Genomic_DNA"/>
</dbReference>
<accession>A0A9E5JQ86</accession>
<dbReference type="Gene3D" id="3.40.630.30">
    <property type="match status" value="1"/>
</dbReference>
<dbReference type="SUPFAM" id="SSF55729">
    <property type="entry name" value="Acyl-CoA N-acyltransferases (Nat)"/>
    <property type="match status" value="1"/>
</dbReference>
<dbReference type="InterPro" id="IPR050832">
    <property type="entry name" value="Bact_Acetyltransf"/>
</dbReference>
<dbReference type="PANTHER" id="PTHR43877">
    <property type="entry name" value="AMINOALKYLPHOSPHONATE N-ACETYLTRANSFERASE-RELATED-RELATED"/>
    <property type="match status" value="1"/>
</dbReference>
<protein>
    <submittedName>
        <fullName evidence="4">GNAT family N-acetyltransferase</fullName>
    </submittedName>
</protein>
<feature type="domain" description="N-acetyltransferase" evidence="3">
    <location>
        <begin position="1"/>
        <end position="142"/>
    </location>
</feature>
<name>A0A9E5JQ86_9MICO</name>
<evidence type="ECO:0000256" key="2">
    <source>
        <dbReference type="ARBA" id="ARBA00023315"/>
    </source>
</evidence>
<reference evidence="4 5" key="1">
    <citation type="submission" date="2019-06" db="EMBL/GenBank/DDBJ databases">
        <authorList>
            <person name="De-Chao Zhang Q."/>
        </authorList>
    </citation>
    <scope>NUCLEOTIDE SEQUENCE [LARGE SCALE GENOMIC DNA]</scope>
    <source>
        <strain evidence="4 5">KN1116</strain>
    </source>
</reference>
<dbReference type="AlphaFoldDB" id="A0A9E5JQ86"/>
<dbReference type="InterPro" id="IPR016181">
    <property type="entry name" value="Acyl_CoA_acyltransferase"/>
</dbReference>
<sequence length="142" mass="15151">MIVRSAASADADAVFALVRQLGAAFVPVRAAFDESFAALVDGADDSGAFLYVAEDDEGAVSGYALTTVARLLSTNGLSAQLQEIAVDEAVRGQDLGTQLVHAVETECVRRGVRQLTVAARRAGGFYDRLGYTQNAEYMRRVF</sequence>
<keyword evidence="2" id="KW-0012">Acyltransferase</keyword>
<dbReference type="OrthoDB" id="9789603at2"/>
<reference evidence="4 5" key="2">
    <citation type="submission" date="2020-03" db="EMBL/GenBank/DDBJ databases">
        <title>Chryseoglobus sp. isolated from a deep-sea seamount.</title>
        <authorList>
            <person name="Zhang D.-C."/>
        </authorList>
    </citation>
    <scope>NUCLEOTIDE SEQUENCE [LARGE SCALE GENOMIC DNA]</scope>
    <source>
        <strain evidence="4 5">KN1116</strain>
    </source>
</reference>